<dbReference type="Pfam" id="PF00255">
    <property type="entry name" value="GSHPx"/>
    <property type="match status" value="1"/>
</dbReference>
<keyword evidence="6" id="KW-1185">Reference proteome</keyword>
<reference evidence="5 6" key="1">
    <citation type="journal article" date="2012" name="BMC Genomics">
        <title>Comparative genomic analysis of human infective Trypanosoma cruzi lineages with the bat-restricted subspecies T. cruzi marinkellei.</title>
        <authorList>
            <person name="Franzen O."/>
            <person name="Talavera-Lopez C."/>
            <person name="Ochaya S."/>
            <person name="Butler C.E."/>
            <person name="Messenger L.A."/>
            <person name="Lewis M.D."/>
            <person name="Llewellyn M.S."/>
            <person name="Marinkelle C.J."/>
            <person name="Tyler K.M."/>
            <person name="Miles M.A."/>
            <person name="Andersson B."/>
        </authorList>
    </citation>
    <scope>NUCLEOTIDE SEQUENCE [LARGE SCALE GENOMIC DNA]</scope>
    <source>
        <strain evidence="5 6">B7</strain>
    </source>
</reference>
<gene>
    <name evidence="5" type="ORF">MOQ_003409</name>
</gene>
<dbReference type="GO" id="GO:0006979">
    <property type="term" value="P:response to oxidative stress"/>
    <property type="evidence" value="ECO:0007669"/>
    <property type="project" value="InterPro"/>
</dbReference>
<evidence type="ECO:0000313" key="6">
    <source>
        <dbReference type="Proteomes" id="UP000007350"/>
    </source>
</evidence>
<evidence type="ECO:0000256" key="1">
    <source>
        <dbReference type="ARBA" id="ARBA00006926"/>
    </source>
</evidence>
<dbReference type="EMBL" id="AHKC01009642">
    <property type="protein sequence ID" value="EKF32736.1"/>
    <property type="molecule type" value="Genomic_DNA"/>
</dbReference>
<keyword evidence="3 4" id="KW-0560">Oxidoreductase</keyword>
<dbReference type="PANTHER" id="PTHR11592:SF78">
    <property type="entry name" value="GLUTATHIONE PEROXIDASE"/>
    <property type="match status" value="1"/>
</dbReference>
<dbReference type="OrthoDB" id="446890at2759"/>
<protein>
    <recommendedName>
        <fullName evidence="4">Glutathione peroxidase</fullName>
    </recommendedName>
</protein>
<dbReference type="Gene3D" id="3.40.30.10">
    <property type="entry name" value="Glutaredoxin"/>
    <property type="match status" value="1"/>
</dbReference>
<comment type="similarity">
    <text evidence="1 4">Belongs to the glutathione peroxidase family.</text>
</comment>
<name>K2NCY4_TRYCR</name>
<dbReference type="PRINTS" id="PR01011">
    <property type="entry name" value="GLUTPROXDASE"/>
</dbReference>
<keyword evidence="2 4" id="KW-0575">Peroxidase</keyword>
<evidence type="ECO:0000256" key="2">
    <source>
        <dbReference type="ARBA" id="ARBA00022559"/>
    </source>
</evidence>
<evidence type="ECO:0000313" key="5">
    <source>
        <dbReference type="EMBL" id="EKF32736.1"/>
    </source>
</evidence>
<dbReference type="PANTHER" id="PTHR11592">
    <property type="entry name" value="GLUTATHIONE PEROXIDASE"/>
    <property type="match status" value="1"/>
</dbReference>
<dbReference type="InterPro" id="IPR036249">
    <property type="entry name" value="Thioredoxin-like_sf"/>
</dbReference>
<dbReference type="GO" id="GO:0004601">
    <property type="term" value="F:peroxidase activity"/>
    <property type="evidence" value="ECO:0007669"/>
    <property type="project" value="UniProtKB-KW"/>
</dbReference>
<evidence type="ECO:0000256" key="3">
    <source>
        <dbReference type="ARBA" id="ARBA00023002"/>
    </source>
</evidence>
<dbReference type="Proteomes" id="UP000007350">
    <property type="component" value="Unassembled WGS sequence"/>
</dbReference>
<dbReference type="PROSITE" id="PS51355">
    <property type="entry name" value="GLUTATHIONE_PEROXID_3"/>
    <property type="match status" value="1"/>
</dbReference>
<accession>K2NCY4</accession>
<evidence type="ECO:0000256" key="4">
    <source>
        <dbReference type="RuleBase" id="RU000499"/>
    </source>
</evidence>
<proteinExistence type="inferred from homology"/>
<sequence>MLAALLNLARDTPLFLPLCDVWFINGDKTKTRKTSNKQTRETHFDIFFFSHPCCVFVSVEIVPRGGMGSSTVFAYSALMGGKSVALSKYTGRVTVVVNTASLCSFSNLSLQQLTHVQETYGPRGVTILAFPCAQFANQEPKSNEEIVVWAQTCGVNFPLFDKVKVKGPDAHPLFQMLQASLGPIRWNYTKFICDREGIPLVKLGSSSSFEELRRSIEQACGPQRGA</sequence>
<dbReference type="AlphaFoldDB" id="K2NCY4"/>
<organism evidence="5 6">
    <name type="scientific">Trypanosoma cruzi marinkellei</name>
    <dbReference type="NCBI Taxonomy" id="85056"/>
    <lineage>
        <taxon>Eukaryota</taxon>
        <taxon>Discoba</taxon>
        <taxon>Euglenozoa</taxon>
        <taxon>Kinetoplastea</taxon>
        <taxon>Metakinetoplastina</taxon>
        <taxon>Trypanosomatida</taxon>
        <taxon>Trypanosomatidae</taxon>
        <taxon>Trypanosoma</taxon>
        <taxon>Schizotrypanum</taxon>
    </lineage>
</organism>
<comment type="caution">
    <text evidence="5">The sequence shown here is derived from an EMBL/GenBank/DDBJ whole genome shotgun (WGS) entry which is preliminary data.</text>
</comment>
<dbReference type="CDD" id="cd00340">
    <property type="entry name" value="GSH_Peroxidase"/>
    <property type="match status" value="1"/>
</dbReference>
<dbReference type="InterPro" id="IPR000889">
    <property type="entry name" value="Glutathione_peroxidase"/>
</dbReference>
<dbReference type="SUPFAM" id="SSF52833">
    <property type="entry name" value="Thioredoxin-like"/>
    <property type="match status" value="1"/>
</dbReference>